<dbReference type="SMART" id="SM00888">
    <property type="entry name" value="EF1_GNE"/>
    <property type="match status" value="1"/>
</dbReference>
<dbReference type="SUPFAM" id="SSF54984">
    <property type="entry name" value="eEF-1beta-like"/>
    <property type="match status" value="1"/>
</dbReference>
<protein>
    <recommendedName>
        <fullName evidence="9">Elongation factor 1-beta</fullName>
    </recommendedName>
</protein>
<name>A0A4P9ZFT6_9ASCO</name>
<feature type="domain" description="Elongation factor 1 beta central acidic region eukaryote" evidence="6">
    <location>
        <begin position="85"/>
        <end position="111"/>
    </location>
</feature>
<dbReference type="OrthoDB" id="331763at2759"/>
<keyword evidence="8" id="KW-1185">Reference proteome</keyword>
<evidence type="ECO:0000259" key="5">
    <source>
        <dbReference type="SMART" id="SM00888"/>
    </source>
</evidence>
<dbReference type="PANTHER" id="PTHR11595:SF21">
    <property type="entry name" value="ELONGATION FACTOR 1-BETA"/>
    <property type="match status" value="1"/>
</dbReference>
<keyword evidence="2 4" id="KW-0251">Elongation factor</keyword>
<dbReference type="SUPFAM" id="SSF47616">
    <property type="entry name" value="GST C-terminal domain-like"/>
    <property type="match status" value="1"/>
</dbReference>
<dbReference type="Pfam" id="PF00736">
    <property type="entry name" value="EF1_GNE"/>
    <property type="match status" value="1"/>
</dbReference>
<evidence type="ECO:0000256" key="3">
    <source>
        <dbReference type="ARBA" id="ARBA00022917"/>
    </source>
</evidence>
<dbReference type="PROSITE" id="PS00825">
    <property type="entry name" value="EF1BD_2"/>
    <property type="match status" value="1"/>
</dbReference>
<evidence type="ECO:0000256" key="1">
    <source>
        <dbReference type="ARBA" id="ARBA00007411"/>
    </source>
</evidence>
<sequence>MSFSDFSKVETIKSLNDLLTHKSYVDGAAATQADVSVYEAFQKIYPNFARWLNHIASFTEDFASLPAGSVSAATEEEHDDDDVDLFGSDDELDEEAEKLKQKRLAEYAAKNAAKGPKPAAKSIVTLEVKPWDDETDLDELLANVKAIEMDGLVWGAHQWKPVGFGIKKLQITLVVEDAKVSLDYLQSTIEEDEDHVQSTDIAAMQKL</sequence>
<dbReference type="Gene3D" id="1.20.1050.130">
    <property type="match status" value="1"/>
</dbReference>
<dbReference type="Proteomes" id="UP000268321">
    <property type="component" value="Unassembled WGS sequence"/>
</dbReference>
<dbReference type="GO" id="GO:0003746">
    <property type="term" value="F:translation elongation factor activity"/>
    <property type="evidence" value="ECO:0007669"/>
    <property type="project" value="UniProtKB-KW"/>
</dbReference>
<evidence type="ECO:0000256" key="2">
    <source>
        <dbReference type="ARBA" id="ARBA00022768"/>
    </source>
</evidence>
<gene>
    <name evidence="7" type="ORF">METBISCDRAFT_22188</name>
</gene>
<dbReference type="InterPro" id="IPR018940">
    <property type="entry name" value="EF-1_beta_acid_region_euk"/>
</dbReference>
<dbReference type="GO" id="GO:0005085">
    <property type="term" value="F:guanyl-nucleotide exchange factor activity"/>
    <property type="evidence" value="ECO:0007669"/>
    <property type="project" value="TreeGrafter"/>
</dbReference>
<dbReference type="InterPro" id="IPR036282">
    <property type="entry name" value="Glutathione-S-Trfase_C_sf"/>
</dbReference>
<dbReference type="InterPro" id="IPR014038">
    <property type="entry name" value="EF1B_bsu/dsu_GNE"/>
</dbReference>
<reference evidence="8" key="1">
    <citation type="journal article" date="2018" name="Nat. Microbiol.">
        <title>Leveraging single-cell genomics to expand the fungal tree of life.</title>
        <authorList>
            <person name="Ahrendt S.R."/>
            <person name="Quandt C.A."/>
            <person name="Ciobanu D."/>
            <person name="Clum A."/>
            <person name="Salamov A."/>
            <person name="Andreopoulos B."/>
            <person name="Cheng J.F."/>
            <person name="Woyke T."/>
            <person name="Pelin A."/>
            <person name="Henrissat B."/>
            <person name="Reynolds N.K."/>
            <person name="Benny G.L."/>
            <person name="Smith M.E."/>
            <person name="James T.Y."/>
            <person name="Grigoriev I.V."/>
        </authorList>
    </citation>
    <scope>NUCLEOTIDE SEQUENCE [LARGE SCALE GENOMIC DNA]</scope>
    <source>
        <strain evidence="8">Baker2002</strain>
    </source>
</reference>
<evidence type="ECO:0000313" key="8">
    <source>
        <dbReference type="Proteomes" id="UP000268321"/>
    </source>
</evidence>
<comment type="similarity">
    <text evidence="1 4">Belongs to the EF-1-beta/EF-1-delta family.</text>
</comment>
<dbReference type="GO" id="GO:0005829">
    <property type="term" value="C:cytosol"/>
    <property type="evidence" value="ECO:0007669"/>
    <property type="project" value="TreeGrafter"/>
</dbReference>
<dbReference type="SMART" id="SM01182">
    <property type="entry name" value="EF-1_beta_acid"/>
    <property type="match status" value="1"/>
</dbReference>
<dbReference type="Pfam" id="PF10587">
    <property type="entry name" value="EF-1_beta_acid"/>
    <property type="match status" value="1"/>
</dbReference>
<dbReference type="InterPro" id="IPR014717">
    <property type="entry name" value="Transl_elong_EF1B/ribsomal_bS6"/>
</dbReference>
<evidence type="ECO:0000256" key="4">
    <source>
        <dbReference type="RuleBase" id="RU003791"/>
    </source>
</evidence>
<dbReference type="FunFam" id="3.30.70.60:FF:000001">
    <property type="entry name" value="Elongation factor 1-beta 1 like"/>
    <property type="match status" value="1"/>
</dbReference>
<dbReference type="AlphaFoldDB" id="A0A4P9ZFT6"/>
<evidence type="ECO:0000313" key="7">
    <source>
        <dbReference type="EMBL" id="RKP31743.1"/>
    </source>
</evidence>
<dbReference type="InterPro" id="IPR001326">
    <property type="entry name" value="Transl_elong_EF1B_B/D_CS"/>
</dbReference>
<accession>A0A4P9ZFT6</accession>
<dbReference type="CDD" id="cd00292">
    <property type="entry name" value="EF1B"/>
    <property type="match status" value="1"/>
</dbReference>
<dbReference type="PANTHER" id="PTHR11595">
    <property type="entry name" value="EF-HAND AND COILED-COIL DOMAIN-CONTAINING FAMILY MEMBER"/>
    <property type="match status" value="1"/>
</dbReference>
<dbReference type="PROSITE" id="PS00824">
    <property type="entry name" value="EF1BD_1"/>
    <property type="match status" value="1"/>
</dbReference>
<dbReference type="InterPro" id="IPR049720">
    <property type="entry name" value="EF1B_bsu/dsu"/>
</dbReference>
<feature type="domain" description="Translation elongation factor EF1B beta/delta subunit guanine nucleotide exchange" evidence="5">
    <location>
        <begin position="121"/>
        <end position="207"/>
    </location>
</feature>
<proteinExistence type="inferred from homology"/>
<keyword evidence="3 4" id="KW-0648">Protein biosynthesis</keyword>
<evidence type="ECO:0000259" key="6">
    <source>
        <dbReference type="SMART" id="SM01182"/>
    </source>
</evidence>
<dbReference type="GO" id="GO:0005853">
    <property type="term" value="C:eukaryotic translation elongation factor 1 complex"/>
    <property type="evidence" value="ECO:0007669"/>
    <property type="project" value="InterPro"/>
</dbReference>
<organism evidence="7 8">
    <name type="scientific">Metschnikowia bicuspidata</name>
    <dbReference type="NCBI Taxonomy" id="27322"/>
    <lineage>
        <taxon>Eukaryota</taxon>
        <taxon>Fungi</taxon>
        <taxon>Dikarya</taxon>
        <taxon>Ascomycota</taxon>
        <taxon>Saccharomycotina</taxon>
        <taxon>Pichiomycetes</taxon>
        <taxon>Metschnikowiaceae</taxon>
        <taxon>Metschnikowia</taxon>
    </lineage>
</organism>
<dbReference type="Gene3D" id="3.30.70.60">
    <property type="match status" value="1"/>
</dbReference>
<evidence type="ECO:0008006" key="9">
    <source>
        <dbReference type="Google" id="ProtNLM"/>
    </source>
</evidence>
<dbReference type="EMBL" id="ML004438">
    <property type="protein sequence ID" value="RKP31743.1"/>
    <property type="molecule type" value="Genomic_DNA"/>
</dbReference>
<dbReference type="InterPro" id="IPR036219">
    <property type="entry name" value="eEF-1beta-like_sf"/>
</dbReference>